<proteinExistence type="inferred from homology"/>
<evidence type="ECO:0000256" key="3">
    <source>
        <dbReference type="ARBA" id="ARBA00023235"/>
    </source>
</evidence>
<protein>
    <submittedName>
        <fullName evidence="5">tRNA pseudouridine 13 synthase</fullName>
    </submittedName>
</protein>
<name>A0A286RAI9_9BACT</name>
<comment type="similarity">
    <text evidence="1">Belongs to the pseudouridine synthase TruD family.</text>
</comment>
<dbReference type="GO" id="GO:0008033">
    <property type="term" value="P:tRNA processing"/>
    <property type="evidence" value="ECO:0007669"/>
    <property type="project" value="UniProtKB-KW"/>
</dbReference>
<dbReference type="Gene3D" id="1.10.1510.30">
    <property type="match status" value="1"/>
</dbReference>
<sequence length="397" mass="45667">MKLKQQPEDFVVEEVTQFPLDGGPFATYVLTKRSLGTPEALDKVRKQWKIPLHAVSYGGLKDRHAVTTQWVTIRGGPPRDLQLNGVRLEYRGQASRAFTSDDILANRFRIVLRDLAPQELQAAIAALDEVKQWGLPNYFDKQRFGSVGWSGDFVARAWCLGDYERALWLALADPHDSDRAADKKEKQFLREHWGDWAECKKVVRNRFRRAVVAQLADQPGQYRRAMAAVRRDQRALYLAALQSYLWNAMASEWIRQRVPPEDCFEVVIARWTFTFYRRLNAQLLNEFRETQLPLPSARCGVKTGPVRELMERAAAELGLEVRQLRIKYPRDSFFSKGDRPLVFFPRELAHQTGDDELNPGKQQLTLSFELPRGSYATILVKRITEDRSSEEGSGLEE</sequence>
<reference evidence="5 6" key="1">
    <citation type="journal article" name="Front. Microbiol.">
        <title>Sugar Metabolism of the First Thermophilic Planctomycete Thermogutta terrifontis: Comparative Genomic and Transcriptomic Approaches.</title>
        <authorList>
            <person name="Elcheninov A.G."/>
            <person name="Menzel P."/>
            <person name="Gudbergsdottir S.R."/>
            <person name="Slesarev A.I."/>
            <person name="Kadnikov V.V."/>
            <person name="Krogh A."/>
            <person name="Bonch-Osmolovskaya E.A."/>
            <person name="Peng X."/>
            <person name="Kublanov I.V."/>
        </authorList>
    </citation>
    <scope>NUCLEOTIDE SEQUENCE [LARGE SCALE GENOMIC DNA]</scope>
    <source>
        <strain evidence="5 6">R1</strain>
    </source>
</reference>
<dbReference type="InterPro" id="IPR042214">
    <property type="entry name" value="TruD_catalytic"/>
</dbReference>
<accession>A0A286RAI9</accession>
<dbReference type="KEGG" id="ttf:THTE_0370"/>
<dbReference type="GO" id="GO:0001522">
    <property type="term" value="P:pseudouridine synthesis"/>
    <property type="evidence" value="ECO:0007669"/>
    <property type="project" value="InterPro"/>
</dbReference>
<dbReference type="InterPro" id="IPR001656">
    <property type="entry name" value="PsdUridine_synth_TruD"/>
</dbReference>
<dbReference type="Gene3D" id="3.30.70.3160">
    <property type="match status" value="1"/>
</dbReference>
<keyword evidence="2" id="KW-0819">tRNA processing</keyword>
<evidence type="ECO:0000313" key="5">
    <source>
        <dbReference type="EMBL" id="ASV72972.1"/>
    </source>
</evidence>
<dbReference type="GO" id="GO:0009982">
    <property type="term" value="F:pseudouridine synthase activity"/>
    <property type="evidence" value="ECO:0007669"/>
    <property type="project" value="InterPro"/>
</dbReference>
<keyword evidence="3" id="KW-0413">Isomerase</keyword>
<dbReference type="OrthoDB" id="1550679at2"/>
<evidence type="ECO:0000256" key="2">
    <source>
        <dbReference type="ARBA" id="ARBA00022694"/>
    </source>
</evidence>
<dbReference type="RefSeq" id="WP_095413732.1">
    <property type="nucleotide sequence ID" value="NZ_CP018477.1"/>
</dbReference>
<dbReference type="AlphaFoldDB" id="A0A286RAI9"/>
<dbReference type="GO" id="GO:0140098">
    <property type="term" value="F:catalytic activity, acting on RNA"/>
    <property type="evidence" value="ECO:0007669"/>
    <property type="project" value="UniProtKB-ARBA"/>
</dbReference>
<dbReference type="GO" id="GO:0003723">
    <property type="term" value="F:RNA binding"/>
    <property type="evidence" value="ECO:0007669"/>
    <property type="project" value="InterPro"/>
</dbReference>
<dbReference type="PROSITE" id="PS01268">
    <property type="entry name" value="UPF0024"/>
    <property type="match status" value="1"/>
</dbReference>
<keyword evidence="6" id="KW-1185">Reference proteome</keyword>
<organism evidence="5 6">
    <name type="scientific">Thermogutta terrifontis</name>
    <dbReference type="NCBI Taxonomy" id="1331910"/>
    <lineage>
        <taxon>Bacteria</taxon>
        <taxon>Pseudomonadati</taxon>
        <taxon>Planctomycetota</taxon>
        <taxon>Planctomycetia</taxon>
        <taxon>Pirellulales</taxon>
        <taxon>Thermoguttaceae</taxon>
        <taxon>Thermogutta</taxon>
    </lineage>
</organism>
<dbReference type="InterPro" id="IPR020119">
    <property type="entry name" value="PsdUridine_synth_TruD_CS"/>
</dbReference>
<dbReference type="Proteomes" id="UP000215086">
    <property type="component" value="Chromosome"/>
</dbReference>
<dbReference type="InterPro" id="IPR020103">
    <property type="entry name" value="PsdUridine_synth_cat_dom_sf"/>
</dbReference>
<dbReference type="SUPFAM" id="SSF55120">
    <property type="entry name" value="Pseudouridine synthase"/>
    <property type="match status" value="1"/>
</dbReference>
<evidence type="ECO:0000256" key="1">
    <source>
        <dbReference type="ARBA" id="ARBA00007953"/>
    </source>
</evidence>
<dbReference type="Pfam" id="PF01142">
    <property type="entry name" value="TruD"/>
    <property type="match status" value="1"/>
</dbReference>
<dbReference type="PIRSF" id="PIRSF037016">
    <property type="entry name" value="Pseudouridin_synth_euk_prd"/>
    <property type="match status" value="1"/>
</dbReference>
<evidence type="ECO:0000313" key="6">
    <source>
        <dbReference type="Proteomes" id="UP000215086"/>
    </source>
</evidence>
<evidence type="ECO:0000259" key="4">
    <source>
        <dbReference type="PROSITE" id="PS50984"/>
    </source>
</evidence>
<feature type="domain" description="TRUD" evidence="4">
    <location>
        <begin position="134"/>
        <end position="344"/>
    </location>
</feature>
<dbReference type="PROSITE" id="PS50984">
    <property type="entry name" value="TRUD"/>
    <property type="match status" value="1"/>
</dbReference>
<dbReference type="EMBL" id="CP018477">
    <property type="protein sequence ID" value="ASV72972.1"/>
    <property type="molecule type" value="Genomic_DNA"/>
</dbReference>
<gene>
    <name evidence="5" type="ORF">THTE_0370</name>
</gene>
<dbReference type="InterPro" id="IPR011760">
    <property type="entry name" value="PsdUridine_synth_TruD_insert"/>
</dbReference>
<dbReference type="PANTHER" id="PTHR13326:SF21">
    <property type="entry name" value="PSEUDOURIDYLATE SYNTHASE PUS7L"/>
    <property type="match status" value="1"/>
</dbReference>
<dbReference type="Gene3D" id="3.30.2350.20">
    <property type="entry name" value="TruD, catalytic domain"/>
    <property type="match status" value="1"/>
</dbReference>
<dbReference type="PANTHER" id="PTHR13326">
    <property type="entry name" value="TRNA PSEUDOURIDINE SYNTHASE D"/>
    <property type="match status" value="1"/>
</dbReference>